<organism evidence="1 2">
    <name type="scientific">Fontimonas thermophila</name>
    <dbReference type="NCBI Taxonomy" id="1076937"/>
    <lineage>
        <taxon>Bacteria</taxon>
        <taxon>Pseudomonadati</taxon>
        <taxon>Pseudomonadota</taxon>
        <taxon>Gammaproteobacteria</taxon>
        <taxon>Nevskiales</taxon>
        <taxon>Nevskiaceae</taxon>
        <taxon>Fontimonas</taxon>
    </lineage>
</organism>
<dbReference type="AlphaFoldDB" id="A0A1I2KFF9"/>
<dbReference type="STRING" id="1076937.SAMN04488120_11723"/>
<dbReference type="Proteomes" id="UP000199771">
    <property type="component" value="Unassembled WGS sequence"/>
</dbReference>
<accession>A0A1I2KFF9</accession>
<keyword evidence="2" id="KW-1185">Reference proteome</keyword>
<gene>
    <name evidence="1" type="ORF">SAMN04488120_11723</name>
</gene>
<proteinExistence type="predicted"/>
<dbReference type="RefSeq" id="WP_091535605.1">
    <property type="nucleotide sequence ID" value="NZ_FOOC01000017.1"/>
</dbReference>
<dbReference type="EMBL" id="FOOC01000017">
    <property type="protein sequence ID" value="SFF65049.1"/>
    <property type="molecule type" value="Genomic_DNA"/>
</dbReference>
<dbReference type="OrthoDB" id="9816539at2"/>
<protein>
    <submittedName>
        <fullName evidence="1">Uncharacterized protein</fullName>
    </submittedName>
</protein>
<evidence type="ECO:0000313" key="2">
    <source>
        <dbReference type="Proteomes" id="UP000199771"/>
    </source>
</evidence>
<evidence type="ECO:0000313" key="1">
    <source>
        <dbReference type="EMBL" id="SFF65049.1"/>
    </source>
</evidence>
<name>A0A1I2KFF9_9GAMM</name>
<sequence>MVNRIRRLLYAVLLGLSARIEASDPGRVLSADLRIEASPGAALDGLSSYRIQFVAADPRIGAPLQKAAEHLRKRTWTLSDSVLSLRGGVGFDVELTDTGNLHLSLFPDEDDPQRGRRWLLWTHPDGMRDRWWSLGGSVDIVRTQPQRAQALERLYTDRTLMLAPQLILDMDRLAGLAGSAQLTLQNANWRDAVTDRYTDTRVWQINVRWRF</sequence>
<reference evidence="1 2" key="1">
    <citation type="submission" date="2016-10" db="EMBL/GenBank/DDBJ databases">
        <authorList>
            <person name="de Groot N.N."/>
        </authorList>
    </citation>
    <scope>NUCLEOTIDE SEQUENCE [LARGE SCALE GENOMIC DNA]</scope>
    <source>
        <strain evidence="1 2">DSM 23609</strain>
    </source>
</reference>